<sequence>MKKLLFNTAVALGLALMAVAPNAAQAQSDDTFSIATPIEPDTLDALKTRLPPLVLGTMTNINEPLIAADANGDPVPGMADWTILEDGKVIEFKIKPGVKFHNGDPLTAEDIKFSQERQSELNKFYARQMASFDHIEIVDDQTIRFVFKEPTPGFLRQRSLLIASKKHFDEAGEEGFTQNPIGTGPYKFAGYKFGEYIDLEAFDEYWGGAPEIKKARIEFIKDDQTRVAKLRSGEADLIMHAPMESVKPLEGDGYNISGVPVHPTLAVYFHTLNPKAPWSDIRVRQAISKAIDGNAIVDGLLGGVPNRFPALGPEEIGYDPDLKLPEFDPATAKQLLADAGYPDGFTMPMYYMSGGYSGIKETAEAIALFLKPIGIDVELQGLDQLKSVEMLRELHNNPDAMMVGLHPLTIASTPEAAYSIGLSFATTSPFSLHNQEGVTEPIVKGRVTMDDEERGELIREGIRALYENVIYIPMWSSVSVFAMQPEVSYQGIPRTSGGAWLRINDIEVDQ</sequence>
<reference evidence="7" key="1">
    <citation type="submission" date="2021-08" db="EMBL/GenBank/DDBJ databases">
        <title>Hoeflea bacterium WL0058 sp. nov., isolated from the sediment.</title>
        <authorList>
            <person name="Wang L."/>
            <person name="Zhang D."/>
        </authorList>
    </citation>
    <scope>NUCLEOTIDE SEQUENCE</scope>
    <source>
        <strain evidence="7">WL0058</strain>
    </source>
</reference>
<dbReference type="Pfam" id="PF00496">
    <property type="entry name" value="SBP_bac_5"/>
    <property type="match status" value="1"/>
</dbReference>
<comment type="subcellular location">
    <subcellularLocation>
        <location evidence="1">Periplasm</location>
    </subcellularLocation>
</comment>
<keyword evidence="3" id="KW-0813">Transport</keyword>
<proteinExistence type="inferred from homology"/>
<dbReference type="GO" id="GO:0015833">
    <property type="term" value="P:peptide transport"/>
    <property type="evidence" value="ECO:0007669"/>
    <property type="project" value="TreeGrafter"/>
</dbReference>
<dbReference type="Gene3D" id="3.10.105.10">
    <property type="entry name" value="Dipeptide-binding Protein, Domain 3"/>
    <property type="match status" value="1"/>
</dbReference>
<dbReference type="GO" id="GO:0043190">
    <property type="term" value="C:ATP-binding cassette (ABC) transporter complex"/>
    <property type="evidence" value="ECO:0007669"/>
    <property type="project" value="InterPro"/>
</dbReference>
<dbReference type="AlphaFoldDB" id="A0AAE2ZQS7"/>
<evidence type="ECO:0000256" key="1">
    <source>
        <dbReference type="ARBA" id="ARBA00004418"/>
    </source>
</evidence>
<dbReference type="Proteomes" id="UP001196509">
    <property type="component" value="Unassembled WGS sequence"/>
</dbReference>
<protein>
    <submittedName>
        <fullName evidence="7">ABC transporter substrate-binding protein</fullName>
    </submittedName>
</protein>
<dbReference type="RefSeq" id="WP_220229772.1">
    <property type="nucleotide sequence ID" value="NZ_JAICBX010000003.1"/>
</dbReference>
<accession>A0AAE2ZQS7</accession>
<dbReference type="InterPro" id="IPR000914">
    <property type="entry name" value="SBP_5_dom"/>
</dbReference>
<dbReference type="CDD" id="cd00995">
    <property type="entry name" value="PBP2_NikA_DppA_OppA_like"/>
    <property type="match status" value="1"/>
</dbReference>
<feature type="signal peptide" evidence="5">
    <location>
        <begin position="1"/>
        <end position="26"/>
    </location>
</feature>
<comment type="caution">
    <text evidence="7">The sequence shown here is derived from an EMBL/GenBank/DDBJ whole genome shotgun (WGS) entry which is preliminary data.</text>
</comment>
<gene>
    <name evidence="7" type="ORF">K1W69_17825</name>
</gene>
<evidence type="ECO:0000259" key="6">
    <source>
        <dbReference type="Pfam" id="PF00496"/>
    </source>
</evidence>
<dbReference type="PIRSF" id="PIRSF002741">
    <property type="entry name" value="MppA"/>
    <property type="match status" value="1"/>
</dbReference>
<evidence type="ECO:0000313" key="7">
    <source>
        <dbReference type="EMBL" id="MBW8639060.1"/>
    </source>
</evidence>
<keyword evidence="8" id="KW-1185">Reference proteome</keyword>
<dbReference type="InterPro" id="IPR030678">
    <property type="entry name" value="Peptide/Ni-bd"/>
</dbReference>
<evidence type="ECO:0000256" key="4">
    <source>
        <dbReference type="ARBA" id="ARBA00022729"/>
    </source>
</evidence>
<feature type="domain" description="Solute-binding protein family 5" evidence="6">
    <location>
        <begin position="74"/>
        <end position="404"/>
    </location>
</feature>
<feature type="chain" id="PRO_5042186645" evidence="5">
    <location>
        <begin position="27"/>
        <end position="510"/>
    </location>
</feature>
<dbReference type="Gene3D" id="3.90.76.10">
    <property type="entry name" value="Dipeptide-binding Protein, Domain 1"/>
    <property type="match status" value="1"/>
</dbReference>
<dbReference type="PANTHER" id="PTHR30290">
    <property type="entry name" value="PERIPLASMIC BINDING COMPONENT OF ABC TRANSPORTER"/>
    <property type="match status" value="1"/>
</dbReference>
<dbReference type="GO" id="GO:0030288">
    <property type="term" value="C:outer membrane-bounded periplasmic space"/>
    <property type="evidence" value="ECO:0007669"/>
    <property type="project" value="UniProtKB-ARBA"/>
</dbReference>
<evidence type="ECO:0000256" key="3">
    <source>
        <dbReference type="ARBA" id="ARBA00022448"/>
    </source>
</evidence>
<evidence type="ECO:0000256" key="5">
    <source>
        <dbReference type="SAM" id="SignalP"/>
    </source>
</evidence>
<name>A0AAE2ZQS7_9HYPH</name>
<evidence type="ECO:0000256" key="2">
    <source>
        <dbReference type="ARBA" id="ARBA00005695"/>
    </source>
</evidence>
<keyword evidence="4 5" id="KW-0732">Signal</keyword>
<dbReference type="PANTHER" id="PTHR30290:SF9">
    <property type="entry name" value="OLIGOPEPTIDE-BINDING PROTEIN APPA"/>
    <property type="match status" value="1"/>
</dbReference>
<comment type="similarity">
    <text evidence="2">Belongs to the bacterial solute-binding protein 5 family.</text>
</comment>
<evidence type="ECO:0000313" key="8">
    <source>
        <dbReference type="Proteomes" id="UP001196509"/>
    </source>
</evidence>
<dbReference type="SUPFAM" id="SSF53850">
    <property type="entry name" value="Periplasmic binding protein-like II"/>
    <property type="match status" value="1"/>
</dbReference>
<dbReference type="EMBL" id="JAICBX010000003">
    <property type="protein sequence ID" value="MBW8639060.1"/>
    <property type="molecule type" value="Genomic_DNA"/>
</dbReference>
<dbReference type="Gene3D" id="3.40.190.10">
    <property type="entry name" value="Periplasmic binding protein-like II"/>
    <property type="match status" value="1"/>
</dbReference>
<dbReference type="InterPro" id="IPR039424">
    <property type="entry name" value="SBP_5"/>
</dbReference>
<organism evidence="7 8">
    <name type="scientific">Flavimaribacter sediminis</name>
    <dbReference type="NCBI Taxonomy" id="2865987"/>
    <lineage>
        <taxon>Bacteria</taxon>
        <taxon>Pseudomonadati</taxon>
        <taxon>Pseudomonadota</taxon>
        <taxon>Alphaproteobacteria</taxon>
        <taxon>Hyphomicrobiales</taxon>
        <taxon>Rhizobiaceae</taxon>
        <taxon>Flavimaribacter</taxon>
    </lineage>
</organism>
<dbReference type="GO" id="GO:1904680">
    <property type="term" value="F:peptide transmembrane transporter activity"/>
    <property type="evidence" value="ECO:0007669"/>
    <property type="project" value="TreeGrafter"/>
</dbReference>